<dbReference type="InterPro" id="IPR036908">
    <property type="entry name" value="RlpA-like_sf"/>
</dbReference>
<keyword evidence="2" id="KW-0472">Membrane</keyword>
<dbReference type="HOGENOM" id="CLU_036884_0_1_9"/>
<dbReference type="RefSeq" id="WP_012813524.1">
    <property type="nucleotide sequence ID" value="NC_013216.1"/>
</dbReference>
<protein>
    <submittedName>
        <fullName evidence="4">3D domain protein</fullName>
    </submittedName>
</protein>
<dbReference type="PANTHER" id="PTHR39160">
    <property type="entry name" value="CELL WALL-BINDING PROTEIN YOCH"/>
    <property type="match status" value="1"/>
</dbReference>
<keyword evidence="1" id="KW-0732">Signal</keyword>
<dbReference type="GO" id="GO:0004553">
    <property type="term" value="F:hydrolase activity, hydrolyzing O-glycosyl compounds"/>
    <property type="evidence" value="ECO:0007669"/>
    <property type="project" value="InterPro"/>
</dbReference>
<dbReference type="InterPro" id="IPR051933">
    <property type="entry name" value="Resuscitation_pf_RpfB"/>
</dbReference>
<dbReference type="Gene3D" id="2.40.40.10">
    <property type="entry name" value="RlpA-like domain"/>
    <property type="match status" value="1"/>
</dbReference>
<dbReference type="PANTHER" id="PTHR39160:SF4">
    <property type="entry name" value="RESUSCITATION-PROMOTING FACTOR RPFB"/>
    <property type="match status" value="1"/>
</dbReference>
<dbReference type="GO" id="GO:0009254">
    <property type="term" value="P:peptidoglycan turnover"/>
    <property type="evidence" value="ECO:0007669"/>
    <property type="project" value="InterPro"/>
</dbReference>
<evidence type="ECO:0000259" key="3">
    <source>
        <dbReference type="PROSITE" id="PS51109"/>
    </source>
</evidence>
<evidence type="ECO:0000256" key="2">
    <source>
        <dbReference type="SAM" id="Phobius"/>
    </source>
</evidence>
<dbReference type="InterPro" id="IPR011098">
    <property type="entry name" value="G5_dom"/>
</dbReference>
<name>C8W2R6_DESAS</name>
<organism evidence="4 5">
    <name type="scientific">Desulfofarcimen acetoxidans (strain ATCC 49208 / DSM 771 / KCTC 5769 / VKM B-1644 / 5575)</name>
    <name type="common">Desulfotomaculum acetoxidans</name>
    <dbReference type="NCBI Taxonomy" id="485916"/>
    <lineage>
        <taxon>Bacteria</taxon>
        <taxon>Bacillati</taxon>
        <taxon>Bacillota</taxon>
        <taxon>Clostridia</taxon>
        <taxon>Eubacteriales</taxon>
        <taxon>Peptococcaceae</taxon>
        <taxon>Desulfofarcimen</taxon>
    </lineage>
</organism>
<evidence type="ECO:0000256" key="1">
    <source>
        <dbReference type="ARBA" id="ARBA00022729"/>
    </source>
</evidence>
<proteinExistence type="predicted"/>
<gene>
    <name evidence="4" type="ordered locus">Dtox_0109</name>
</gene>
<sequence>MGKCEKLIGVNLNTANNISADLLNACVLEGVESKIDAGIKIGAGSGSYTERNYDVVSMTDTGITNGGGSEINAGSITGVESEIDAGIDIENNAGVPGALSQAVNPVEEAGEYALATDSGLSEPEVEIWIKENAGNGGVESELVTAVVAGKRGFFAKKVNVLAVVAGVALCAAIGLSVFNWAQKNITLSVDGKKIITKTFASNVQELIEQKKIKLNEKDRLIPQPDTKLTDGLEVAVIRALPVSIDVAGEKLEITSSAQNVKQLIDEQKIGLNERDEVIPALNEKLSPGMKIQVTRVEQKTIEKEVQLAYRTETRYTPSLSRGITRISRAGKAGTEKQIWQVTYRNGEEVSSQMVGSQIVSTPVSKIVDYGTKQQTIDRSGQTYQYSQEMYVIATAYTYTGRNTASGIPPSVGSVAVDPRVIPIGTRLYIEGYGYGRAVDTGGSIKGNKVDVFLESEQQCRKWGVRKVKVYVLG</sequence>
<dbReference type="STRING" id="485916.Dtox_0109"/>
<evidence type="ECO:0000313" key="4">
    <source>
        <dbReference type="EMBL" id="ACV61072.1"/>
    </source>
</evidence>
<dbReference type="Pfam" id="PF06725">
    <property type="entry name" value="3D"/>
    <property type="match status" value="1"/>
</dbReference>
<dbReference type="Gene3D" id="2.20.230.10">
    <property type="entry name" value="Resuscitation-promoting factor rpfb"/>
    <property type="match status" value="1"/>
</dbReference>
<feature type="domain" description="G5" evidence="3">
    <location>
        <begin position="293"/>
        <end position="373"/>
    </location>
</feature>
<dbReference type="Proteomes" id="UP000002217">
    <property type="component" value="Chromosome"/>
</dbReference>
<dbReference type="Pfam" id="PF03990">
    <property type="entry name" value="DUF348"/>
    <property type="match status" value="2"/>
</dbReference>
<dbReference type="PROSITE" id="PS51109">
    <property type="entry name" value="G5"/>
    <property type="match status" value="1"/>
</dbReference>
<dbReference type="AlphaFoldDB" id="C8W2R6"/>
<keyword evidence="2" id="KW-1133">Transmembrane helix</keyword>
<dbReference type="KEGG" id="dae:Dtox_0109"/>
<dbReference type="SMART" id="SM01208">
    <property type="entry name" value="G5"/>
    <property type="match status" value="1"/>
</dbReference>
<dbReference type="EMBL" id="CP001720">
    <property type="protein sequence ID" value="ACV61072.1"/>
    <property type="molecule type" value="Genomic_DNA"/>
</dbReference>
<feature type="transmembrane region" description="Helical" evidence="2">
    <location>
        <begin position="160"/>
        <end position="181"/>
    </location>
</feature>
<keyword evidence="5" id="KW-1185">Reference proteome</keyword>
<dbReference type="CDD" id="cd14667">
    <property type="entry name" value="3D_containing_proteins"/>
    <property type="match status" value="1"/>
</dbReference>
<keyword evidence="2" id="KW-0812">Transmembrane</keyword>
<dbReference type="GO" id="GO:0019867">
    <property type="term" value="C:outer membrane"/>
    <property type="evidence" value="ECO:0007669"/>
    <property type="project" value="InterPro"/>
</dbReference>
<dbReference type="SUPFAM" id="SSF50685">
    <property type="entry name" value="Barwin-like endoglucanases"/>
    <property type="match status" value="1"/>
</dbReference>
<accession>C8W2R6</accession>
<dbReference type="eggNOG" id="COG3584">
    <property type="taxonomic scope" value="Bacteria"/>
</dbReference>
<dbReference type="Pfam" id="PF07501">
    <property type="entry name" value="G5"/>
    <property type="match status" value="1"/>
</dbReference>
<dbReference type="OrthoDB" id="9798935at2"/>
<reference evidence="4 5" key="1">
    <citation type="journal article" date="2009" name="Stand. Genomic Sci.">
        <title>Complete genome sequence of Desulfotomaculum acetoxidans type strain (5575).</title>
        <authorList>
            <person name="Spring S."/>
            <person name="Lapidus A."/>
            <person name="Schroder M."/>
            <person name="Gleim D."/>
            <person name="Sims D."/>
            <person name="Meincke L."/>
            <person name="Glavina Del Rio T."/>
            <person name="Tice H."/>
            <person name="Copeland A."/>
            <person name="Cheng J.F."/>
            <person name="Lucas S."/>
            <person name="Chen F."/>
            <person name="Nolan M."/>
            <person name="Bruce D."/>
            <person name="Goodwin L."/>
            <person name="Pitluck S."/>
            <person name="Ivanova N."/>
            <person name="Mavromatis K."/>
            <person name="Mikhailova N."/>
            <person name="Pati A."/>
            <person name="Chen A."/>
            <person name="Palaniappan K."/>
            <person name="Land M."/>
            <person name="Hauser L."/>
            <person name="Chang Y.J."/>
            <person name="Jeffries C.D."/>
            <person name="Chain P."/>
            <person name="Saunders E."/>
            <person name="Brettin T."/>
            <person name="Detter J.C."/>
            <person name="Goker M."/>
            <person name="Bristow J."/>
            <person name="Eisen J.A."/>
            <person name="Markowitz V."/>
            <person name="Hugenholtz P."/>
            <person name="Kyrpides N.C."/>
            <person name="Klenk H.P."/>
            <person name="Han C."/>
        </authorList>
    </citation>
    <scope>NUCLEOTIDE SEQUENCE [LARGE SCALE GENOMIC DNA]</scope>
    <source>
        <strain evidence="5">ATCC 49208 / DSM 771 / VKM B-1644</strain>
    </source>
</reference>
<evidence type="ECO:0000313" key="5">
    <source>
        <dbReference type="Proteomes" id="UP000002217"/>
    </source>
</evidence>
<dbReference type="InterPro" id="IPR010611">
    <property type="entry name" value="3D_dom"/>
</dbReference>
<dbReference type="InterPro" id="IPR059180">
    <property type="entry name" value="3D_YorM"/>
</dbReference>
<dbReference type="InterPro" id="IPR007137">
    <property type="entry name" value="DUF348"/>
</dbReference>